<dbReference type="Pfam" id="PF20239">
    <property type="entry name" value="DUF6596"/>
    <property type="match status" value="1"/>
</dbReference>
<dbReference type="InterPro" id="IPR013325">
    <property type="entry name" value="RNA_pol_sigma_r2"/>
</dbReference>
<dbReference type="RefSeq" id="WP_322879417.1">
    <property type="nucleotide sequence ID" value="NZ_JAVMIP010000024.1"/>
</dbReference>
<dbReference type="GO" id="GO:0003700">
    <property type="term" value="F:DNA-binding transcription factor activity"/>
    <property type="evidence" value="ECO:0007669"/>
    <property type="project" value="InterPro"/>
</dbReference>
<dbReference type="SUPFAM" id="SSF88946">
    <property type="entry name" value="Sigma2 domain of RNA polymerase sigma factors"/>
    <property type="match status" value="1"/>
</dbReference>
<dbReference type="PANTHER" id="PTHR47756">
    <property type="entry name" value="BLL6612 PROTEIN-RELATED"/>
    <property type="match status" value="1"/>
</dbReference>
<dbReference type="PANTHER" id="PTHR47756:SF2">
    <property type="entry name" value="BLL6612 PROTEIN"/>
    <property type="match status" value="1"/>
</dbReference>
<feature type="domain" description="RNA polymerase sigma-70 region 2" evidence="1">
    <location>
        <begin position="14"/>
        <end position="76"/>
    </location>
</feature>
<dbReference type="InterPro" id="IPR013324">
    <property type="entry name" value="RNA_pol_sigma_r3/r4-like"/>
</dbReference>
<dbReference type="AlphaFoldDB" id="A0AAE4FVA5"/>
<accession>A0AAE4FVA5</accession>
<comment type="caution">
    <text evidence="3">The sequence shown here is derived from an EMBL/GenBank/DDBJ whole genome shotgun (WGS) entry which is preliminary data.</text>
</comment>
<proteinExistence type="predicted"/>
<sequence>MDAHQAAELAARNSYGRLIAYLAARSQDIGAAEDALGDAFLAALKTWSESNIPENPEAWLLVTARNRLIDTARRSQVQNLALHVLAESVLEDQSGRALEDVAFPDNRLKLLFVCAHPAIDTSLHTPLMLQTVLGLNAAQIASAFLVAPATMGQRLVRAKAKIRDAGIGFELPTVEELPLRLSAVLEAIYVAYTTGWETVAGSDPGYRGLTTEAIWLARLCVQLMPAEPEARGLLALMLYCEARSEARCDDLGGYVPLLQQDMTLWSQPMIDEAEWELAHAATFKQLGRFQLEAAIQSLHAQRMVTQQIDWHALALLYEGLIQLSPTLGALVSYAAAIVETQGLDRGLQLLETLPPEGVKNYQPYWALKAHLLKWLGHQSAAQQAYSRAIGLTENSAIREFLLAQSFRLDA</sequence>
<name>A0AAE4FVA5_9CYAN</name>
<reference evidence="4" key="1">
    <citation type="submission" date="2023-07" db="EMBL/GenBank/DDBJ databases">
        <authorList>
            <person name="Luz R."/>
            <person name="Cordeiro R."/>
            <person name="Fonseca A."/>
            <person name="Goncalves V."/>
        </authorList>
    </citation>
    <scope>NUCLEOTIDE SEQUENCE [LARGE SCALE GENOMIC DNA]</scope>
    <source>
        <strain evidence="4">BACA0444</strain>
    </source>
</reference>
<dbReference type="GO" id="GO:0006352">
    <property type="term" value="P:DNA-templated transcription initiation"/>
    <property type="evidence" value="ECO:0007669"/>
    <property type="project" value="InterPro"/>
</dbReference>
<organism evidence="3 4">
    <name type="scientific">Pseudocalidococcus azoricus BACA0444</name>
    <dbReference type="NCBI Taxonomy" id="2918990"/>
    <lineage>
        <taxon>Bacteria</taxon>
        <taxon>Bacillati</taxon>
        <taxon>Cyanobacteriota</taxon>
        <taxon>Cyanophyceae</taxon>
        <taxon>Acaryochloridales</taxon>
        <taxon>Thermosynechococcaceae</taxon>
        <taxon>Pseudocalidococcus</taxon>
        <taxon>Pseudocalidococcus azoricus</taxon>
    </lineage>
</organism>
<dbReference type="InterPro" id="IPR007627">
    <property type="entry name" value="RNA_pol_sigma70_r2"/>
</dbReference>
<evidence type="ECO:0000313" key="3">
    <source>
        <dbReference type="EMBL" id="MDS3862207.1"/>
    </source>
</evidence>
<protein>
    <submittedName>
        <fullName evidence="3">Sigma factor</fullName>
    </submittedName>
</protein>
<dbReference type="SUPFAM" id="SSF88659">
    <property type="entry name" value="Sigma3 and sigma4 domains of RNA polymerase sigma factors"/>
    <property type="match status" value="1"/>
</dbReference>
<dbReference type="Proteomes" id="UP001268256">
    <property type="component" value="Unassembled WGS sequence"/>
</dbReference>
<dbReference type="Pfam" id="PF04542">
    <property type="entry name" value="Sigma70_r2"/>
    <property type="match status" value="1"/>
</dbReference>
<dbReference type="InterPro" id="IPR046531">
    <property type="entry name" value="DUF6596"/>
</dbReference>
<dbReference type="Gene3D" id="1.10.1740.10">
    <property type="match status" value="1"/>
</dbReference>
<evidence type="ECO:0000259" key="1">
    <source>
        <dbReference type="Pfam" id="PF04542"/>
    </source>
</evidence>
<dbReference type="EMBL" id="JAVMIP010000024">
    <property type="protein sequence ID" value="MDS3862207.1"/>
    <property type="molecule type" value="Genomic_DNA"/>
</dbReference>
<evidence type="ECO:0000313" key="4">
    <source>
        <dbReference type="Proteomes" id="UP001268256"/>
    </source>
</evidence>
<feature type="domain" description="DUF6596" evidence="2">
    <location>
        <begin position="180"/>
        <end position="281"/>
    </location>
</feature>
<evidence type="ECO:0000259" key="2">
    <source>
        <dbReference type="Pfam" id="PF20239"/>
    </source>
</evidence>
<gene>
    <name evidence="3" type="ORF">RIF25_15500</name>
</gene>
<keyword evidence="4" id="KW-1185">Reference proteome</keyword>